<dbReference type="PANTHER" id="PTHR11014">
    <property type="entry name" value="PEPTIDASE M20 FAMILY MEMBER"/>
    <property type="match status" value="1"/>
</dbReference>
<dbReference type="InterPro" id="IPR017439">
    <property type="entry name" value="Amidohydrolase"/>
</dbReference>
<reference evidence="2 3" key="1">
    <citation type="submission" date="2016-10" db="EMBL/GenBank/DDBJ databases">
        <authorList>
            <person name="de Groot N.N."/>
        </authorList>
    </citation>
    <scope>NUCLEOTIDE SEQUENCE [LARGE SCALE GENOMIC DNA]</scope>
    <source>
        <strain evidence="2 3">OK461</strain>
    </source>
</reference>
<dbReference type="EMBL" id="FONR01000001">
    <property type="protein sequence ID" value="SFE41909.1"/>
    <property type="molecule type" value="Genomic_DNA"/>
</dbReference>
<gene>
    <name evidence="2" type="ORF">SAMN02787118_101645</name>
</gene>
<name>A0A1I2ADL1_9ACTN</name>
<dbReference type="PANTHER" id="PTHR11014:SF63">
    <property type="entry name" value="METALLOPEPTIDASE, PUTATIVE (AFU_ORTHOLOGUE AFUA_6G09600)-RELATED"/>
    <property type="match status" value="1"/>
</dbReference>
<accession>A0A1I2ADL1</accession>
<dbReference type="Proteomes" id="UP000181942">
    <property type="component" value="Unassembled WGS sequence"/>
</dbReference>
<dbReference type="Gene3D" id="3.40.630.10">
    <property type="entry name" value="Zn peptidases"/>
    <property type="match status" value="1"/>
</dbReference>
<organism evidence="2 3">
    <name type="scientific">Streptomyces mirabilis</name>
    <dbReference type="NCBI Taxonomy" id="68239"/>
    <lineage>
        <taxon>Bacteria</taxon>
        <taxon>Bacillati</taxon>
        <taxon>Actinomycetota</taxon>
        <taxon>Actinomycetes</taxon>
        <taxon>Kitasatosporales</taxon>
        <taxon>Streptomycetaceae</taxon>
        <taxon>Streptomyces</taxon>
    </lineage>
</organism>
<dbReference type="InterPro" id="IPR036264">
    <property type="entry name" value="Bact_exopeptidase_dim_dom"/>
</dbReference>
<evidence type="ECO:0000259" key="1">
    <source>
        <dbReference type="Pfam" id="PF07687"/>
    </source>
</evidence>
<proteinExistence type="predicted"/>
<dbReference type="SUPFAM" id="SSF55031">
    <property type="entry name" value="Bacterial exopeptidase dimerisation domain"/>
    <property type="match status" value="1"/>
</dbReference>
<dbReference type="OrthoDB" id="9777385at2"/>
<dbReference type="AlphaFoldDB" id="A0A1I2ADL1"/>
<dbReference type="InterPro" id="IPR011650">
    <property type="entry name" value="Peptidase_M20_dimer"/>
</dbReference>
<sequence>MAAMTVVRLQTIVSRELAATTPAVVTVGGIHAGTGPNVIPDSVVIELNVRTYDGATRSQVLKAIERIVRTESEASGSPKAPAIERTAAFPPTVNDEKATRRVAEAFAAHFGGDAHTIDPQAAGEDMGEIPRAFGAPFTAACRRRGPETWCAEGRLAGSGEATPVTFV</sequence>
<dbReference type="Pfam" id="PF07687">
    <property type="entry name" value="M20_dimer"/>
    <property type="match status" value="1"/>
</dbReference>
<protein>
    <submittedName>
        <fullName evidence="2">Peptidase dimerisation domain-containing protein</fullName>
    </submittedName>
</protein>
<evidence type="ECO:0000313" key="2">
    <source>
        <dbReference type="EMBL" id="SFE41909.1"/>
    </source>
</evidence>
<feature type="domain" description="Peptidase M20 dimerisation" evidence="1">
    <location>
        <begin position="21"/>
        <end position="72"/>
    </location>
</feature>
<dbReference type="Gene3D" id="3.30.70.360">
    <property type="match status" value="1"/>
</dbReference>
<evidence type="ECO:0000313" key="3">
    <source>
        <dbReference type="Proteomes" id="UP000181942"/>
    </source>
</evidence>
<dbReference type="GO" id="GO:0016787">
    <property type="term" value="F:hydrolase activity"/>
    <property type="evidence" value="ECO:0007669"/>
    <property type="project" value="InterPro"/>
</dbReference>